<reference evidence="4" key="1">
    <citation type="submission" date="2021-11" db="EMBL/GenBank/DDBJ databases">
        <title>Genome sequence.</title>
        <authorList>
            <person name="Sun Q."/>
        </authorList>
    </citation>
    <scope>NUCLEOTIDE SEQUENCE</scope>
    <source>
        <strain evidence="4">JC732</strain>
    </source>
</reference>
<dbReference type="CDD" id="cd07341">
    <property type="entry name" value="M56_BlaR1_MecR1_like"/>
    <property type="match status" value="1"/>
</dbReference>
<dbReference type="Pfam" id="PF05569">
    <property type="entry name" value="Peptidase_M56"/>
    <property type="match status" value="1"/>
</dbReference>
<evidence type="ECO:0000313" key="4">
    <source>
        <dbReference type="EMBL" id="MCC9630395.1"/>
    </source>
</evidence>
<feature type="transmembrane region" description="Helical" evidence="2">
    <location>
        <begin position="143"/>
        <end position="166"/>
    </location>
</feature>
<dbReference type="Gene3D" id="3.30.2010.10">
    <property type="entry name" value="Metalloproteases ('zincins'), catalytic domain"/>
    <property type="match status" value="1"/>
</dbReference>
<keyword evidence="5" id="KW-1185">Reference proteome</keyword>
<feature type="transmembrane region" description="Helical" evidence="2">
    <location>
        <begin position="6"/>
        <end position="25"/>
    </location>
</feature>
<sequence>MDWLNYALTVIVQVTAIGAFAWLLVSLFPNNPARRHAIGMTALTLILAAPFLTAVFPAMRWWRIPAPSPPTTIAVREAPSLDPIERSEPPLDSLEQPPLNTNVAEPLATKPPEADERPPVAASSTQPLVPTVAPPRPAWPTTAWLGVVLGGVWLGGSILSAAFWALRSWRMRRLLRTLTVVESDAQLQARCQRFPTIAADVRQAVNLRQLPPLALTELPMPFVVGVWRPTILLPQTLLRDGSEAELRDVLIHEAAHIARGDGWIHLAQRTASLLWWWHPLIHRLNQAIARSREEICDNYVLRHGDAVQYAQTLLDLAERSADWGRIAPSLGILGTRWTLEDRIHGLLKPERKTMTTAKRPVSLLIALLLVAACWLIGGVNAVEPNQAQPTPTADNNQAAAAAPQLKQVTVRGTCVDEQLQPVAEALVTIVRRSPDYESAVVVGETRTNAAGEFELSGVETALPERGDLIAAAAKEGYASSCTYLGEPNGDLLEKQLKLSTSVSSLTGVVKDPSGQPIPGVTVFVACGIQQPLAGIKQSVTDANGRYEIKDLAPWTPESTKSFDAKTGVGYMQVSLSFHLQHPDYPDSTAECTKVPSNADVTLHPPAIVAGKVIDAVTQQPAAGVPVLAQGVARDRTFQTTTDEAGRYRLRMTRDHYNIFAHADERIAIAVNTLEAIPGQTVTDADIQLVRGGFVTGTVYGVNGKPVQPTADSPLLVAHYGPARPQTGAAVTSTPVNPDGTYRLRVAPGRNYIYCMSGQGEAKYATVKEGEEVAVDIRILDHAPQHPESDDRRRARKLREAAEAIDRGEQPPAPLRLRPFTPIGNLLDKLEEQNRGPDRFQDVWAETLKAIIELGPEATPELIAELDATQDDMTLRCLGFTMRGIGDKRAVPALIRAIPKLQQHSASDMGLRAKDADLQAFMRKHDLDKDDQRASYGFGRPVREIYGALEELTGQQFGETELFLLAQAPTPHQQALQRRLFAANAQKWVAWWEANGKRLVDDETYWHVGRSSPKTDLDMPPTLDRTLPRDLGMRYSNGLLTPYQNSKTSHQLIDLDTGRRSRLPEKWAQLENIEPHMNEIVAWAAAEGFDLMGVEYVLPGDEQTHYAIRPIRLKAWELDPKYWKSPINKKSVADLQADGAPAKELLLHYDRQQDKYDVEATATFLFETAEGTPGILYIGIEVHDDDGKKLIGRPSSGDDELKPVAFSKGRRFGWGQLVAPQPK</sequence>
<dbReference type="PANTHER" id="PTHR34978">
    <property type="entry name" value="POSSIBLE SENSOR-TRANSDUCER PROTEIN BLAR"/>
    <property type="match status" value="1"/>
</dbReference>
<dbReference type="EMBL" id="JAJKFT010000010">
    <property type="protein sequence ID" value="MCC9630395.1"/>
    <property type="molecule type" value="Genomic_DNA"/>
</dbReference>
<keyword evidence="2" id="KW-0812">Transmembrane</keyword>
<keyword evidence="2" id="KW-0472">Membrane</keyword>
<comment type="caution">
    <text evidence="4">The sequence shown here is derived from an EMBL/GenBank/DDBJ whole genome shotgun (WGS) entry which is preliminary data.</text>
</comment>
<dbReference type="InterPro" id="IPR052173">
    <property type="entry name" value="Beta-lactam_resp_regulator"/>
</dbReference>
<dbReference type="Pfam" id="PF13620">
    <property type="entry name" value="CarboxypepD_reg"/>
    <property type="match status" value="1"/>
</dbReference>
<feature type="transmembrane region" description="Helical" evidence="2">
    <location>
        <begin position="37"/>
        <end position="59"/>
    </location>
</feature>
<accession>A0A9X1MQA6</accession>
<evidence type="ECO:0000259" key="3">
    <source>
        <dbReference type="Pfam" id="PF05569"/>
    </source>
</evidence>
<dbReference type="AlphaFoldDB" id="A0A9X1MQA6"/>
<dbReference type="PANTHER" id="PTHR34978:SF3">
    <property type="entry name" value="SLR0241 PROTEIN"/>
    <property type="match status" value="1"/>
</dbReference>
<dbReference type="SUPFAM" id="SSF49464">
    <property type="entry name" value="Carboxypeptidase regulatory domain-like"/>
    <property type="match status" value="1"/>
</dbReference>
<dbReference type="SUPFAM" id="SSF49452">
    <property type="entry name" value="Starch-binding domain-like"/>
    <property type="match status" value="1"/>
</dbReference>
<dbReference type="Gene3D" id="2.60.40.1120">
    <property type="entry name" value="Carboxypeptidase-like, regulatory domain"/>
    <property type="match status" value="2"/>
</dbReference>
<name>A0A9X1MQA6_9BACT</name>
<evidence type="ECO:0000256" key="1">
    <source>
        <dbReference type="SAM" id="MobiDB-lite"/>
    </source>
</evidence>
<feature type="domain" description="Peptidase M56" evidence="3">
    <location>
        <begin position="143"/>
        <end position="322"/>
    </location>
</feature>
<dbReference type="InterPro" id="IPR008969">
    <property type="entry name" value="CarboxyPept-like_regulatory"/>
</dbReference>
<dbReference type="InterPro" id="IPR013784">
    <property type="entry name" value="Carb-bd-like_fold"/>
</dbReference>
<evidence type="ECO:0000256" key="2">
    <source>
        <dbReference type="SAM" id="Phobius"/>
    </source>
</evidence>
<dbReference type="GO" id="GO:0030246">
    <property type="term" value="F:carbohydrate binding"/>
    <property type="evidence" value="ECO:0007669"/>
    <property type="project" value="InterPro"/>
</dbReference>
<organism evidence="4 5">
    <name type="scientific">Blastopirellula sediminis</name>
    <dbReference type="NCBI Taxonomy" id="2894196"/>
    <lineage>
        <taxon>Bacteria</taxon>
        <taxon>Pseudomonadati</taxon>
        <taxon>Planctomycetota</taxon>
        <taxon>Planctomycetia</taxon>
        <taxon>Pirellulales</taxon>
        <taxon>Pirellulaceae</taxon>
        <taxon>Blastopirellula</taxon>
    </lineage>
</organism>
<proteinExistence type="predicted"/>
<dbReference type="Proteomes" id="UP001139103">
    <property type="component" value="Unassembled WGS sequence"/>
</dbReference>
<dbReference type="InterPro" id="IPR008756">
    <property type="entry name" value="Peptidase_M56"/>
</dbReference>
<feature type="region of interest" description="Disordered" evidence="1">
    <location>
        <begin position="85"/>
        <end position="131"/>
    </location>
</feature>
<gene>
    <name evidence="4" type="ORF">LOC68_18530</name>
</gene>
<protein>
    <submittedName>
        <fullName evidence="4">M56 family metallopeptidase</fullName>
    </submittedName>
</protein>
<feature type="transmembrane region" description="Helical" evidence="2">
    <location>
        <begin position="361"/>
        <end position="382"/>
    </location>
</feature>
<dbReference type="RefSeq" id="WP_230221500.1">
    <property type="nucleotide sequence ID" value="NZ_JAJKFT010000010.1"/>
</dbReference>
<evidence type="ECO:0000313" key="5">
    <source>
        <dbReference type="Proteomes" id="UP001139103"/>
    </source>
</evidence>
<keyword evidence="2" id="KW-1133">Transmembrane helix</keyword>